<comment type="caution">
    <text evidence="3">The sequence shown here is derived from an EMBL/GenBank/DDBJ whole genome shotgun (WGS) entry which is preliminary data.</text>
</comment>
<protein>
    <submittedName>
        <fullName evidence="3">DMT family transporter</fullName>
    </submittedName>
</protein>
<accession>A0ABW1XGZ9</accession>
<dbReference type="PANTHER" id="PTHR22911">
    <property type="entry name" value="ACYL-MALONYL CONDENSING ENZYME-RELATED"/>
    <property type="match status" value="1"/>
</dbReference>
<evidence type="ECO:0000313" key="4">
    <source>
        <dbReference type="Proteomes" id="UP001596364"/>
    </source>
</evidence>
<feature type="transmembrane region" description="Helical" evidence="1">
    <location>
        <begin position="178"/>
        <end position="195"/>
    </location>
</feature>
<dbReference type="EMBL" id="JBHSUS010000001">
    <property type="protein sequence ID" value="MFC6438746.1"/>
    <property type="molecule type" value="Genomic_DNA"/>
</dbReference>
<feature type="transmembrane region" description="Helical" evidence="1">
    <location>
        <begin position="91"/>
        <end position="109"/>
    </location>
</feature>
<keyword evidence="1" id="KW-0472">Membrane</keyword>
<feature type="transmembrane region" description="Helical" evidence="1">
    <location>
        <begin position="207"/>
        <end position="225"/>
    </location>
</feature>
<sequence length="288" mass="31676">MNHAQKSLYALHLAVVLLGVTALFSKLIPLSALDITLARAIIACVCLFGLLRMLGGDWRLNRGKDYLMALLLGILMATHWVSYFASMQYSSVSVGMIALFTFPVITVLLEPLFEGIRLVWQDLVSALVVFIGIFLIVPEVSLDNDVTLGIAVGVLSALLYALRNLLHRKYFSHYSGPKAMAWQTLVIVLVLIWFVSPNLAQAEPATYWKLLILGTLCTAAPHALIATTLKHLRAKTFSLVACMQPLYGVILAMLVLNEQPTWQTFVGGALVICAALYETVNAHKLHSK</sequence>
<feature type="transmembrane region" description="Helical" evidence="1">
    <location>
        <begin position="148"/>
        <end position="166"/>
    </location>
</feature>
<name>A0ABW1XGZ9_9ALTE</name>
<keyword evidence="4" id="KW-1185">Reference proteome</keyword>
<feature type="transmembrane region" description="Helical" evidence="1">
    <location>
        <begin position="237"/>
        <end position="256"/>
    </location>
</feature>
<proteinExistence type="predicted"/>
<organism evidence="3 4">
    <name type="scientific">Pseudobowmanella zhangzhouensis</name>
    <dbReference type="NCBI Taxonomy" id="1537679"/>
    <lineage>
        <taxon>Bacteria</taxon>
        <taxon>Pseudomonadati</taxon>
        <taxon>Pseudomonadota</taxon>
        <taxon>Gammaproteobacteria</taxon>
        <taxon>Alteromonadales</taxon>
        <taxon>Alteromonadaceae</taxon>
    </lineage>
</organism>
<feature type="domain" description="EamA" evidence="2">
    <location>
        <begin position="10"/>
        <end position="137"/>
    </location>
</feature>
<feature type="transmembrane region" description="Helical" evidence="1">
    <location>
        <begin position="7"/>
        <end position="25"/>
    </location>
</feature>
<reference evidence="4" key="1">
    <citation type="journal article" date="2019" name="Int. J. Syst. Evol. Microbiol.">
        <title>The Global Catalogue of Microorganisms (GCM) 10K type strain sequencing project: providing services to taxonomists for standard genome sequencing and annotation.</title>
        <authorList>
            <consortium name="The Broad Institute Genomics Platform"/>
            <consortium name="The Broad Institute Genome Sequencing Center for Infectious Disease"/>
            <person name="Wu L."/>
            <person name="Ma J."/>
        </authorList>
    </citation>
    <scope>NUCLEOTIDE SEQUENCE [LARGE SCALE GENOMIC DNA]</scope>
    <source>
        <strain evidence="4">CGMCC 1.16031</strain>
    </source>
</reference>
<dbReference type="Pfam" id="PF00892">
    <property type="entry name" value="EamA"/>
    <property type="match status" value="2"/>
</dbReference>
<evidence type="ECO:0000313" key="3">
    <source>
        <dbReference type="EMBL" id="MFC6438746.1"/>
    </source>
</evidence>
<keyword evidence="1" id="KW-0812">Transmembrane</keyword>
<evidence type="ECO:0000256" key="1">
    <source>
        <dbReference type="SAM" id="Phobius"/>
    </source>
</evidence>
<dbReference type="Proteomes" id="UP001596364">
    <property type="component" value="Unassembled WGS sequence"/>
</dbReference>
<feature type="transmembrane region" description="Helical" evidence="1">
    <location>
        <begin position="66"/>
        <end position="85"/>
    </location>
</feature>
<feature type="domain" description="EamA" evidence="2">
    <location>
        <begin position="148"/>
        <end position="276"/>
    </location>
</feature>
<gene>
    <name evidence="3" type="ORF">ACFP85_01040</name>
</gene>
<dbReference type="InterPro" id="IPR000620">
    <property type="entry name" value="EamA_dom"/>
</dbReference>
<dbReference type="InterPro" id="IPR037185">
    <property type="entry name" value="EmrE-like"/>
</dbReference>
<keyword evidence="1" id="KW-1133">Transmembrane helix</keyword>
<dbReference type="SUPFAM" id="SSF103481">
    <property type="entry name" value="Multidrug resistance efflux transporter EmrE"/>
    <property type="match status" value="2"/>
</dbReference>
<feature type="transmembrane region" description="Helical" evidence="1">
    <location>
        <begin position="118"/>
        <end position="136"/>
    </location>
</feature>
<feature type="transmembrane region" description="Helical" evidence="1">
    <location>
        <begin position="262"/>
        <end position="280"/>
    </location>
</feature>
<feature type="transmembrane region" description="Helical" evidence="1">
    <location>
        <begin position="37"/>
        <end position="54"/>
    </location>
</feature>
<dbReference type="RefSeq" id="WP_131259371.1">
    <property type="nucleotide sequence ID" value="NZ_JBHSUS010000001.1"/>
</dbReference>
<evidence type="ECO:0000259" key="2">
    <source>
        <dbReference type="Pfam" id="PF00892"/>
    </source>
</evidence>